<protein>
    <submittedName>
        <fullName evidence="3">FIST C-terminal domain-containing protein</fullName>
    </submittedName>
</protein>
<keyword evidence="4" id="KW-1185">Reference proteome</keyword>
<dbReference type="EMBL" id="JACZHT010000002">
    <property type="protein sequence ID" value="MBE1236973.1"/>
    <property type="molecule type" value="Genomic_DNA"/>
</dbReference>
<dbReference type="Pfam" id="PF10442">
    <property type="entry name" value="FIST_C"/>
    <property type="match status" value="1"/>
</dbReference>
<dbReference type="AlphaFoldDB" id="A0A8J6YLU4"/>
<gene>
    <name evidence="3" type="ORF">IHV25_04845</name>
</gene>
<dbReference type="InterPro" id="IPR019494">
    <property type="entry name" value="FIST_C"/>
</dbReference>
<evidence type="ECO:0000259" key="1">
    <source>
        <dbReference type="SMART" id="SM00897"/>
    </source>
</evidence>
<feature type="domain" description="FIST C-domain" evidence="2">
    <location>
        <begin position="230"/>
        <end position="382"/>
    </location>
</feature>
<dbReference type="Pfam" id="PF08495">
    <property type="entry name" value="FIST"/>
    <property type="match status" value="1"/>
</dbReference>
<evidence type="ECO:0000313" key="4">
    <source>
        <dbReference type="Proteomes" id="UP000631034"/>
    </source>
</evidence>
<feature type="domain" description="FIST" evidence="1">
    <location>
        <begin position="33"/>
        <end position="229"/>
    </location>
</feature>
<sequence>MLSFFSASARSANTDRAVSDCVDTLRESGLPEGPVCLIIKATLGHPLDRIAASIRQRLPQATLLGSSCSGVTGRHGVGESMHDIALMAISGGPSEWNWASVADIRGDNAAEKGQALARSLRESVPDATAIYLLCPGIDIANDRVLEAFDREFGGDIVIFGGTSSDTMRGVASYQYTNDRIAEHSAWAIAFSDPTLTAFTRATHGFSAYGEPLVVTRAHGHRIFEFDGKPAWQEYTARLGVSPEPDTCCHTTIPIGALAEELPKAVADEYGNTHILRVITRYDGDGTVYFPVTCEAGLKLWLTTRDEALIFSEQERSLDYLGSMIGGRRPVAVFQTDCLARGRFLFNRVVKDEIMGMMHSAFTRDGEIPPWIGMYGFGEYARLDNRNTYHNYSTALMVLCR</sequence>
<dbReference type="InterPro" id="IPR013702">
    <property type="entry name" value="FIST_domain_N"/>
</dbReference>
<dbReference type="Proteomes" id="UP000631034">
    <property type="component" value="Unassembled WGS sequence"/>
</dbReference>
<evidence type="ECO:0000259" key="2">
    <source>
        <dbReference type="SMART" id="SM01204"/>
    </source>
</evidence>
<dbReference type="RefSeq" id="WP_192533969.1">
    <property type="nucleotide sequence ID" value="NZ_JACZHT010000002.1"/>
</dbReference>
<proteinExistence type="predicted"/>
<dbReference type="SMART" id="SM00897">
    <property type="entry name" value="FIST"/>
    <property type="match status" value="1"/>
</dbReference>
<dbReference type="PANTHER" id="PTHR40252:SF2">
    <property type="entry name" value="BLR0328 PROTEIN"/>
    <property type="match status" value="1"/>
</dbReference>
<accession>A0A8J6YLU4</accession>
<name>A0A8J6YLU4_9PROT</name>
<dbReference type="SMART" id="SM01204">
    <property type="entry name" value="FIST_C"/>
    <property type="match status" value="1"/>
</dbReference>
<reference evidence="3" key="1">
    <citation type="submission" date="2020-10" db="EMBL/GenBank/DDBJ databases">
        <title>Genome sequence of the unusual species of purple photosynthetic bacteria, Phaeovibrio sulfidiphilus DSM 23193, type strain.</title>
        <authorList>
            <person name="Kyndt J.A."/>
            <person name="Meyer T.E."/>
        </authorList>
    </citation>
    <scope>NUCLEOTIDE SEQUENCE</scope>
    <source>
        <strain evidence="3">DSM 23193</strain>
    </source>
</reference>
<dbReference type="PANTHER" id="PTHR40252">
    <property type="entry name" value="BLR0328 PROTEIN"/>
    <property type="match status" value="1"/>
</dbReference>
<comment type="caution">
    <text evidence="3">The sequence shown here is derived from an EMBL/GenBank/DDBJ whole genome shotgun (WGS) entry which is preliminary data.</text>
</comment>
<evidence type="ECO:0000313" key="3">
    <source>
        <dbReference type="EMBL" id="MBE1236973.1"/>
    </source>
</evidence>
<organism evidence="3 4">
    <name type="scientific">Phaeovibrio sulfidiphilus</name>
    <dbReference type="NCBI Taxonomy" id="1220600"/>
    <lineage>
        <taxon>Bacteria</taxon>
        <taxon>Pseudomonadati</taxon>
        <taxon>Pseudomonadota</taxon>
        <taxon>Alphaproteobacteria</taxon>
        <taxon>Rhodospirillales</taxon>
        <taxon>Rhodospirillaceae</taxon>
        <taxon>Phaeovibrio</taxon>
    </lineage>
</organism>